<dbReference type="HOGENOM" id="CLU_115943_0_0_1"/>
<feature type="compositionally biased region" description="Polar residues" evidence="1">
    <location>
        <begin position="96"/>
        <end position="108"/>
    </location>
</feature>
<evidence type="ECO:0000313" key="3">
    <source>
        <dbReference type="Proteomes" id="UP000054477"/>
    </source>
</evidence>
<feature type="compositionally biased region" description="Basic and acidic residues" evidence="1">
    <location>
        <begin position="50"/>
        <end position="60"/>
    </location>
</feature>
<sequence>MLLTTTAHRDRPRWAQHQFLTITNGRHPSPTPTPTTTTARTTGGGSQVPHRQERRGNERRTTTMLSFVVLVYIANHGEYHVRFVPSDLANGDDTRYSTTAPTNDNPRTTHPRTCATHEQALPPTDDNSAPTNGNPAPTNNAATTHEHNNPPPTNRERPRTTRS</sequence>
<feature type="region of interest" description="Disordered" evidence="1">
    <location>
        <begin position="86"/>
        <end position="163"/>
    </location>
</feature>
<dbReference type="EMBL" id="KN838695">
    <property type="protein sequence ID" value="KIJ97381.1"/>
    <property type="molecule type" value="Genomic_DNA"/>
</dbReference>
<protein>
    <submittedName>
        <fullName evidence="2">Uncharacterized protein</fullName>
    </submittedName>
</protein>
<accession>A0A0C9XIF1</accession>
<feature type="region of interest" description="Disordered" evidence="1">
    <location>
        <begin position="23"/>
        <end position="60"/>
    </location>
</feature>
<feature type="compositionally biased region" description="Low complexity" evidence="1">
    <location>
        <begin position="127"/>
        <end position="143"/>
    </location>
</feature>
<reference evidence="3" key="2">
    <citation type="submission" date="2015-01" db="EMBL/GenBank/DDBJ databases">
        <title>Evolutionary Origins and Diversification of the Mycorrhizal Mutualists.</title>
        <authorList>
            <consortium name="DOE Joint Genome Institute"/>
            <consortium name="Mycorrhizal Genomics Consortium"/>
            <person name="Kohler A."/>
            <person name="Kuo A."/>
            <person name="Nagy L.G."/>
            <person name="Floudas D."/>
            <person name="Copeland A."/>
            <person name="Barry K.W."/>
            <person name="Cichocki N."/>
            <person name="Veneault-Fourrey C."/>
            <person name="LaButti K."/>
            <person name="Lindquist E.A."/>
            <person name="Lipzen A."/>
            <person name="Lundell T."/>
            <person name="Morin E."/>
            <person name="Murat C."/>
            <person name="Riley R."/>
            <person name="Ohm R."/>
            <person name="Sun H."/>
            <person name="Tunlid A."/>
            <person name="Henrissat B."/>
            <person name="Grigoriev I.V."/>
            <person name="Hibbett D.S."/>
            <person name="Martin F."/>
        </authorList>
    </citation>
    <scope>NUCLEOTIDE SEQUENCE [LARGE SCALE GENOMIC DNA]</scope>
    <source>
        <strain evidence="3">LaAM-08-1</strain>
    </source>
</reference>
<dbReference type="Proteomes" id="UP000054477">
    <property type="component" value="Unassembled WGS sequence"/>
</dbReference>
<evidence type="ECO:0000313" key="2">
    <source>
        <dbReference type="EMBL" id="KIJ97381.1"/>
    </source>
</evidence>
<proteinExistence type="predicted"/>
<dbReference type="AlphaFoldDB" id="A0A0C9XIF1"/>
<gene>
    <name evidence="2" type="ORF">K443DRAFT_9965</name>
</gene>
<evidence type="ECO:0000256" key="1">
    <source>
        <dbReference type="SAM" id="MobiDB-lite"/>
    </source>
</evidence>
<name>A0A0C9XIF1_9AGAR</name>
<keyword evidence="3" id="KW-1185">Reference proteome</keyword>
<organism evidence="2 3">
    <name type="scientific">Laccaria amethystina LaAM-08-1</name>
    <dbReference type="NCBI Taxonomy" id="1095629"/>
    <lineage>
        <taxon>Eukaryota</taxon>
        <taxon>Fungi</taxon>
        <taxon>Dikarya</taxon>
        <taxon>Basidiomycota</taxon>
        <taxon>Agaricomycotina</taxon>
        <taxon>Agaricomycetes</taxon>
        <taxon>Agaricomycetidae</taxon>
        <taxon>Agaricales</taxon>
        <taxon>Agaricineae</taxon>
        <taxon>Hydnangiaceae</taxon>
        <taxon>Laccaria</taxon>
    </lineage>
</organism>
<feature type="compositionally biased region" description="Basic and acidic residues" evidence="1">
    <location>
        <begin position="144"/>
        <end position="163"/>
    </location>
</feature>
<reference evidence="2 3" key="1">
    <citation type="submission" date="2014-04" db="EMBL/GenBank/DDBJ databases">
        <authorList>
            <consortium name="DOE Joint Genome Institute"/>
            <person name="Kuo A."/>
            <person name="Kohler A."/>
            <person name="Nagy L.G."/>
            <person name="Floudas D."/>
            <person name="Copeland A."/>
            <person name="Barry K.W."/>
            <person name="Cichocki N."/>
            <person name="Veneault-Fourrey C."/>
            <person name="LaButti K."/>
            <person name="Lindquist E.A."/>
            <person name="Lipzen A."/>
            <person name="Lundell T."/>
            <person name="Morin E."/>
            <person name="Murat C."/>
            <person name="Sun H."/>
            <person name="Tunlid A."/>
            <person name="Henrissat B."/>
            <person name="Grigoriev I.V."/>
            <person name="Hibbett D.S."/>
            <person name="Martin F."/>
            <person name="Nordberg H.P."/>
            <person name="Cantor M.N."/>
            <person name="Hua S.X."/>
        </authorList>
    </citation>
    <scope>NUCLEOTIDE SEQUENCE [LARGE SCALE GENOMIC DNA]</scope>
    <source>
        <strain evidence="2 3">LaAM-08-1</strain>
    </source>
</reference>